<organism evidence="2 3">
    <name type="scientific">Reticulomyxa filosa</name>
    <dbReference type="NCBI Taxonomy" id="46433"/>
    <lineage>
        <taxon>Eukaryota</taxon>
        <taxon>Sar</taxon>
        <taxon>Rhizaria</taxon>
        <taxon>Retaria</taxon>
        <taxon>Foraminifera</taxon>
        <taxon>Monothalamids</taxon>
        <taxon>Reticulomyxidae</taxon>
        <taxon>Reticulomyxa</taxon>
    </lineage>
</organism>
<gene>
    <name evidence="2" type="ORF">RFI_06932</name>
</gene>
<name>X6NW08_RETFI</name>
<dbReference type="EMBL" id="ASPP01005633">
    <property type="protein sequence ID" value="ETO30191.1"/>
    <property type="molecule type" value="Genomic_DNA"/>
</dbReference>
<protein>
    <submittedName>
        <fullName evidence="2">Uncharacterized protein</fullName>
    </submittedName>
</protein>
<dbReference type="OrthoDB" id="5547497at2759"/>
<comment type="caution">
    <text evidence="2">The sequence shown here is derived from an EMBL/GenBank/DDBJ whole genome shotgun (WGS) entry which is preliminary data.</text>
</comment>
<feature type="transmembrane region" description="Helical" evidence="1">
    <location>
        <begin position="21"/>
        <end position="46"/>
    </location>
</feature>
<dbReference type="Proteomes" id="UP000023152">
    <property type="component" value="Unassembled WGS sequence"/>
</dbReference>
<reference evidence="2 3" key="1">
    <citation type="journal article" date="2013" name="Curr. Biol.">
        <title>The Genome of the Foraminiferan Reticulomyxa filosa.</title>
        <authorList>
            <person name="Glockner G."/>
            <person name="Hulsmann N."/>
            <person name="Schleicher M."/>
            <person name="Noegel A.A."/>
            <person name="Eichinger L."/>
            <person name="Gallinger C."/>
            <person name="Pawlowski J."/>
            <person name="Sierra R."/>
            <person name="Euteneuer U."/>
            <person name="Pillet L."/>
            <person name="Moustafa A."/>
            <person name="Platzer M."/>
            <person name="Groth M."/>
            <person name="Szafranski K."/>
            <person name="Schliwa M."/>
        </authorList>
    </citation>
    <scope>NUCLEOTIDE SEQUENCE [LARGE SCALE GENOMIC DNA]</scope>
</reference>
<keyword evidence="3" id="KW-1185">Reference proteome</keyword>
<sequence length="143" mass="16235">MFTKKKKKEEIKVLKTNKKMFGTLIFWASTATTGIFGYLISLASYLQIGYTSPLSHCISATAKTAIQIIIIFTFFENYVTMHVVIGTAIINVDIWNAQRKRRKFFNSSSSPVLVSYSTPDPSNNCSLDKTVVKKKQHWQSNKN</sequence>
<evidence type="ECO:0000256" key="1">
    <source>
        <dbReference type="SAM" id="Phobius"/>
    </source>
</evidence>
<feature type="transmembrane region" description="Helical" evidence="1">
    <location>
        <begin position="66"/>
        <end position="92"/>
    </location>
</feature>
<dbReference type="AlphaFoldDB" id="X6NW08"/>
<keyword evidence="1" id="KW-0472">Membrane</keyword>
<keyword evidence="1" id="KW-0812">Transmembrane</keyword>
<evidence type="ECO:0000313" key="3">
    <source>
        <dbReference type="Proteomes" id="UP000023152"/>
    </source>
</evidence>
<proteinExistence type="predicted"/>
<accession>X6NW08</accession>
<keyword evidence="1" id="KW-1133">Transmembrane helix</keyword>
<evidence type="ECO:0000313" key="2">
    <source>
        <dbReference type="EMBL" id="ETO30191.1"/>
    </source>
</evidence>